<organism evidence="2">
    <name type="scientific">uncultured Arthrobacter sp</name>
    <dbReference type="NCBI Taxonomy" id="114050"/>
    <lineage>
        <taxon>Bacteria</taxon>
        <taxon>Bacillati</taxon>
        <taxon>Actinomycetota</taxon>
        <taxon>Actinomycetes</taxon>
        <taxon>Micrococcales</taxon>
        <taxon>Micrococcaceae</taxon>
        <taxon>Arthrobacter</taxon>
        <taxon>environmental samples</taxon>
    </lineage>
</organism>
<dbReference type="InterPro" id="IPR013078">
    <property type="entry name" value="His_Pase_superF_clade-1"/>
</dbReference>
<sequence>MHLVTSDLLRAQQTADPIARALGILPATDPDLRERSYGEAEGKTPGTTPFLAPPSGPGRMDHHPGTPGTETRRQWATRAYRALDRVLQADAEHSIIVTHGGTLTYLISAWIKLPLDDAGHAKFSATPGGITRLREDGFTHDRCIIELNHSAHLNNVPG</sequence>
<evidence type="ECO:0000256" key="1">
    <source>
        <dbReference type="SAM" id="MobiDB-lite"/>
    </source>
</evidence>
<dbReference type="GO" id="GO:0005737">
    <property type="term" value="C:cytoplasm"/>
    <property type="evidence" value="ECO:0007669"/>
    <property type="project" value="TreeGrafter"/>
</dbReference>
<dbReference type="Gene3D" id="3.40.50.1240">
    <property type="entry name" value="Phosphoglycerate mutase-like"/>
    <property type="match status" value="1"/>
</dbReference>
<evidence type="ECO:0008006" key="3">
    <source>
        <dbReference type="Google" id="ProtNLM"/>
    </source>
</evidence>
<dbReference type="PANTHER" id="PTHR48100:SF1">
    <property type="entry name" value="HISTIDINE PHOSPHATASE FAMILY PROTEIN-RELATED"/>
    <property type="match status" value="1"/>
</dbReference>
<dbReference type="Pfam" id="PF00300">
    <property type="entry name" value="His_Phos_1"/>
    <property type="match status" value="1"/>
</dbReference>
<accession>A0A6J4JAG1</accession>
<dbReference type="SUPFAM" id="SSF53254">
    <property type="entry name" value="Phosphoglycerate mutase-like"/>
    <property type="match status" value="1"/>
</dbReference>
<gene>
    <name evidence="2" type="ORF">AVDCRST_MAG83-3291</name>
</gene>
<name>A0A6J4JAG1_9MICC</name>
<dbReference type="AlphaFoldDB" id="A0A6J4JAG1"/>
<dbReference type="RefSeq" id="WP_294569889.1">
    <property type="nucleotide sequence ID" value="NZ_CADCTE010000176.1"/>
</dbReference>
<dbReference type="PANTHER" id="PTHR48100">
    <property type="entry name" value="BROAD-SPECIFICITY PHOSPHATASE YOR283W-RELATED"/>
    <property type="match status" value="1"/>
</dbReference>
<evidence type="ECO:0000313" key="2">
    <source>
        <dbReference type="EMBL" id="CAA9271414.1"/>
    </source>
</evidence>
<dbReference type="InterPro" id="IPR029033">
    <property type="entry name" value="His_PPase_superfam"/>
</dbReference>
<feature type="region of interest" description="Disordered" evidence="1">
    <location>
        <begin position="30"/>
        <end position="72"/>
    </location>
</feature>
<feature type="compositionally biased region" description="Basic and acidic residues" evidence="1">
    <location>
        <begin position="30"/>
        <end position="42"/>
    </location>
</feature>
<dbReference type="GO" id="GO:0016791">
    <property type="term" value="F:phosphatase activity"/>
    <property type="evidence" value="ECO:0007669"/>
    <property type="project" value="TreeGrafter"/>
</dbReference>
<protein>
    <recommendedName>
        <fullName evidence="3">Histidine phosphatase family protein</fullName>
    </recommendedName>
</protein>
<proteinExistence type="predicted"/>
<reference evidence="2" key="1">
    <citation type="submission" date="2020-02" db="EMBL/GenBank/DDBJ databases">
        <authorList>
            <person name="Meier V. D."/>
        </authorList>
    </citation>
    <scope>NUCLEOTIDE SEQUENCE</scope>
    <source>
        <strain evidence="2">AVDCRST_MAG83</strain>
    </source>
</reference>
<dbReference type="CDD" id="cd07067">
    <property type="entry name" value="HP_PGM_like"/>
    <property type="match status" value="1"/>
</dbReference>
<dbReference type="EMBL" id="CADCTE010000176">
    <property type="protein sequence ID" value="CAA9271414.1"/>
    <property type="molecule type" value="Genomic_DNA"/>
</dbReference>
<dbReference type="InterPro" id="IPR050275">
    <property type="entry name" value="PGM_Phosphatase"/>
</dbReference>